<accession>A0AAV0YGQ5</accession>
<evidence type="ECO:0000313" key="4">
    <source>
        <dbReference type="EMBL" id="CAI8583974.1"/>
    </source>
</evidence>
<dbReference type="Gene3D" id="3.50.30.30">
    <property type="match status" value="1"/>
</dbReference>
<proteinExistence type="inferred from homology"/>
<dbReference type="EMBL" id="CATIWC010001257">
    <property type="protein sequence ID" value="CAI8583974.1"/>
    <property type="molecule type" value="Genomic_DNA"/>
</dbReference>
<comment type="caution">
    <text evidence="4">The sequence shown here is derived from an EMBL/GenBank/DDBJ whole genome shotgun (WGS) entry which is preliminary data.</text>
</comment>
<comment type="subcellular location">
    <subcellularLocation>
        <location evidence="1">Secreted</location>
    </subcellularLocation>
</comment>
<dbReference type="PANTHER" id="PTHR10795">
    <property type="entry name" value="PROPROTEIN CONVERTASE SUBTILISIN/KEXIN"/>
    <property type="match status" value="1"/>
</dbReference>
<dbReference type="GO" id="GO:0004252">
    <property type="term" value="F:serine-type endopeptidase activity"/>
    <property type="evidence" value="ECO:0007669"/>
    <property type="project" value="InterPro"/>
</dbReference>
<dbReference type="Gene3D" id="3.40.50.200">
    <property type="entry name" value="Peptidase S8/S53 domain"/>
    <property type="match status" value="2"/>
</dbReference>
<sequence length="293" mass="32150">MLDLNNPDASKVILSDIQDKISVDGVINDVNGVECLKAMKDNSLFKGLNKDELEARFIPYHKLIRDMVLIKDTSVTANVEIEENVRSFVDENSDSGEDIIVGVIDSGVWTEIQSFKDDVMTKEIPSKWKGACETGQEFNASMCNFKLIEARYFNKGNCVNGASYFGCAKGVARGIAPKSRLDIYKFNWKEGLLAYGVLAGMGQAIMDSVDGISISMRFDDVPLYEDHIAITSITAMEKGIIVSSSAGNLGLYLGTLHKDIPWLIIIVLGTIDRTFGTLVLGNGKNIIGWTLFA</sequence>
<dbReference type="SUPFAM" id="SSF52743">
    <property type="entry name" value="Subtilisin-like"/>
    <property type="match status" value="1"/>
</dbReference>
<gene>
    <name evidence="4" type="ORF">VFH_U053000</name>
</gene>
<protein>
    <recommendedName>
        <fullName evidence="6">Peptidase S8/S53 domain-containing protein</fullName>
    </recommendedName>
</protein>
<evidence type="ECO:0000256" key="2">
    <source>
        <dbReference type="ARBA" id="ARBA00011073"/>
    </source>
</evidence>
<evidence type="ECO:0000313" key="5">
    <source>
        <dbReference type="Proteomes" id="UP001157006"/>
    </source>
</evidence>
<dbReference type="Proteomes" id="UP001157006">
    <property type="component" value="Unassembled WGS sequence"/>
</dbReference>
<evidence type="ECO:0000256" key="1">
    <source>
        <dbReference type="ARBA" id="ARBA00004613"/>
    </source>
</evidence>
<name>A0AAV0YGQ5_VICFA</name>
<dbReference type="GO" id="GO:0006508">
    <property type="term" value="P:proteolysis"/>
    <property type="evidence" value="ECO:0007669"/>
    <property type="project" value="InterPro"/>
</dbReference>
<dbReference type="InterPro" id="IPR045051">
    <property type="entry name" value="SBT"/>
</dbReference>
<dbReference type="AlphaFoldDB" id="A0AAV0YGQ5"/>
<evidence type="ECO:0000256" key="3">
    <source>
        <dbReference type="ARBA" id="ARBA00022729"/>
    </source>
</evidence>
<keyword evidence="3" id="KW-0732">Signal</keyword>
<dbReference type="GO" id="GO:0005576">
    <property type="term" value="C:extracellular region"/>
    <property type="evidence" value="ECO:0007669"/>
    <property type="project" value="UniProtKB-SubCell"/>
</dbReference>
<reference evidence="4 5" key="1">
    <citation type="submission" date="2023-01" db="EMBL/GenBank/DDBJ databases">
        <authorList>
            <person name="Kreplak J."/>
        </authorList>
    </citation>
    <scope>NUCLEOTIDE SEQUENCE [LARGE SCALE GENOMIC DNA]</scope>
</reference>
<evidence type="ECO:0008006" key="6">
    <source>
        <dbReference type="Google" id="ProtNLM"/>
    </source>
</evidence>
<keyword evidence="5" id="KW-1185">Reference proteome</keyword>
<dbReference type="InterPro" id="IPR036852">
    <property type="entry name" value="Peptidase_S8/S53_dom_sf"/>
</dbReference>
<organism evidence="4 5">
    <name type="scientific">Vicia faba</name>
    <name type="common">Broad bean</name>
    <name type="synonym">Faba vulgaris</name>
    <dbReference type="NCBI Taxonomy" id="3906"/>
    <lineage>
        <taxon>Eukaryota</taxon>
        <taxon>Viridiplantae</taxon>
        <taxon>Streptophyta</taxon>
        <taxon>Embryophyta</taxon>
        <taxon>Tracheophyta</taxon>
        <taxon>Spermatophyta</taxon>
        <taxon>Magnoliopsida</taxon>
        <taxon>eudicotyledons</taxon>
        <taxon>Gunneridae</taxon>
        <taxon>Pentapetalae</taxon>
        <taxon>rosids</taxon>
        <taxon>fabids</taxon>
        <taxon>Fabales</taxon>
        <taxon>Fabaceae</taxon>
        <taxon>Papilionoideae</taxon>
        <taxon>50 kb inversion clade</taxon>
        <taxon>NPAAA clade</taxon>
        <taxon>Hologalegina</taxon>
        <taxon>IRL clade</taxon>
        <taxon>Fabeae</taxon>
        <taxon>Vicia</taxon>
    </lineage>
</organism>
<comment type="similarity">
    <text evidence="2">Belongs to the peptidase S8 family.</text>
</comment>